<protein>
    <submittedName>
        <fullName evidence="4">Uncharacterized domain 1-containing protein</fullName>
    </submittedName>
</protein>
<dbReference type="InterPro" id="IPR039298">
    <property type="entry name" value="ACOT13"/>
</dbReference>
<organism evidence="4 5">
    <name type="scientific">Insolitispirillum peregrinum</name>
    <dbReference type="NCBI Taxonomy" id="80876"/>
    <lineage>
        <taxon>Bacteria</taxon>
        <taxon>Pseudomonadati</taxon>
        <taxon>Pseudomonadota</taxon>
        <taxon>Alphaproteobacteria</taxon>
        <taxon>Rhodospirillales</taxon>
        <taxon>Novispirillaceae</taxon>
        <taxon>Insolitispirillum</taxon>
    </lineage>
</organism>
<evidence type="ECO:0000256" key="2">
    <source>
        <dbReference type="ARBA" id="ARBA00022801"/>
    </source>
</evidence>
<dbReference type="OrthoDB" id="3477511at2"/>
<dbReference type="STRING" id="80876.SAMN05421779_1036"/>
<dbReference type="InterPro" id="IPR006683">
    <property type="entry name" value="Thioestr_dom"/>
</dbReference>
<reference evidence="4 5" key="1">
    <citation type="submission" date="2017-01" db="EMBL/GenBank/DDBJ databases">
        <authorList>
            <person name="Mah S.A."/>
            <person name="Swanson W.J."/>
            <person name="Moy G.W."/>
            <person name="Vacquier V.D."/>
        </authorList>
    </citation>
    <scope>NUCLEOTIDE SEQUENCE [LARGE SCALE GENOMIC DNA]</scope>
    <source>
        <strain evidence="4 5">DSM 11589</strain>
    </source>
</reference>
<evidence type="ECO:0000313" key="5">
    <source>
        <dbReference type="Proteomes" id="UP000185678"/>
    </source>
</evidence>
<dbReference type="InterPro" id="IPR029069">
    <property type="entry name" value="HotDog_dom_sf"/>
</dbReference>
<evidence type="ECO:0000256" key="1">
    <source>
        <dbReference type="ARBA" id="ARBA00008324"/>
    </source>
</evidence>
<name>A0A1N7KZA3_9PROT</name>
<dbReference type="CDD" id="cd03443">
    <property type="entry name" value="PaaI_thioesterase"/>
    <property type="match status" value="1"/>
</dbReference>
<evidence type="ECO:0000259" key="3">
    <source>
        <dbReference type="Pfam" id="PF03061"/>
    </source>
</evidence>
<dbReference type="NCBIfam" id="TIGR00369">
    <property type="entry name" value="unchar_dom_1"/>
    <property type="match status" value="1"/>
</dbReference>
<dbReference type="AlphaFoldDB" id="A0A1N7KZA3"/>
<keyword evidence="5" id="KW-1185">Reference proteome</keyword>
<dbReference type="InterPro" id="IPR003736">
    <property type="entry name" value="PAAI_dom"/>
</dbReference>
<evidence type="ECO:0000313" key="4">
    <source>
        <dbReference type="EMBL" id="SIS66939.1"/>
    </source>
</evidence>
<comment type="similarity">
    <text evidence="1">Belongs to the thioesterase PaaI family.</text>
</comment>
<sequence length="145" mass="15762">MDENLLWEQNSASGFSRLLGYRITEWEQGRAVVEMTLRPEHLNRAGLPHGGLLTTLLDTVSGYAGCHCPVPGNVRRTLTLSLTTNFIGIAKGQHLRAEGLVSGGGSKIFFTSASIHDEHDSLIATASGTFRYHRGSESRDGQPRA</sequence>
<dbReference type="EMBL" id="FTOA01000003">
    <property type="protein sequence ID" value="SIS66939.1"/>
    <property type="molecule type" value="Genomic_DNA"/>
</dbReference>
<accession>A0A1N7KZA3</accession>
<dbReference type="RefSeq" id="WP_076399672.1">
    <property type="nucleotide sequence ID" value="NZ_FTOA01000003.1"/>
</dbReference>
<dbReference type="PANTHER" id="PTHR21660">
    <property type="entry name" value="THIOESTERASE SUPERFAMILY MEMBER-RELATED"/>
    <property type="match status" value="1"/>
</dbReference>
<dbReference type="Gene3D" id="3.10.129.10">
    <property type="entry name" value="Hotdog Thioesterase"/>
    <property type="match status" value="1"/>
</dbReference>
<dbReference type="GO" id="GO:0047617">
    <property type="term" value="F:fatty acyl-CoA hydrolase activity"/>
    <property type="evidence" value="ECO:0007669"/>
    <property type="project" value="InterPro"/>
</dbReference>
<dbReference type="Pfam" id="PF03061">
    <property type="entry name" value="4HBT"/>
    <property type="match status" value="1"/>
</dbReference>
<dbReference type="SUPFAM" id="SSF54637">
    <property type="entry name" value="Thioesterase/thiol ester dehydrase-isomerase"/>
    <property type="match status" value="1"/>
</dbReference>
<keyword evidence="2" id="KW-0378">Hydrolase</keyword>
<dbReference type="Proteomes" id="UP000185678">
    <property type="component" value="Unassembled WGS sequence"/>
</dbReference>
<feature type="domain" description="Thioesterase" evidence="3">
    <location>
        <begin position="49"/>
        <end position="123"/>
    </location>
</feature>
<gene>
    <name evidence="4" type="ORF">SAMN05421779_1036</name>
</gene>
<proteinExistence type="inferred from homology"/>
<dbReference type="PANTHER" id="PTHR21660:SF1">
    <property type="entry name" value="ACYL-COENZYME A THIOESTERASE 13"/>
    <property type="match status" value="1"/>
</dbReference>